<comment type="caution">
    <text evidence="2">The sequence shown here is derived from an EMBL/GenBank/DDBJ whole genome shotgun (WGS) entry which is preliminary data.</text>
</comment>
<keyword evidence="1" id="KW-0732">Signal</keyword>
<dbReference type="RefSeq" id="WP_147769977.1">
    <property type="nucleotide sequence ID" value="NZ_VRKQ01000024.1"/>
</dbReference>
<proteinExistence type="predicted"/>
<dbReference type="AlphaFoldDB" id="A0A5C7GCZ6"/>
<dbReference type="OrthoDB" id="1418027at2"/>
<reference evidence="2 3" key="1">
    <citation type="submission" date="2019-08" db="EMBL/GenBank/DDBJ databases">
        <title>Seonamhaeicola sediminis sp. nov., isolated from marine sediment.</title>
        <authorList>
            <person name="Cao W.R."/>
        </authorList>
    </citation>
    <scope>NUCLEOTIDE SEQUENCE [LARGE SCALE GENOMIC DNA]</scope>
    <source>
        <strain evidence="2 3">1505</strain>
    </source>
</reference>
<accession>A0A5C7GCZ6</accession>
<gene>
    <name evidence="2" type="ORF">FUA22_17905</name>
</gene>
<protein>
    <recommendedName>
        <fullName evidence="4">T9SS type A sorting domain-containing protein</fullName>
    </recommendedName>
</protein>
<dbReference type="Proteomes" id="UP000321080">
    <property type="component" value="Unassembled WGS sequence"/>
</dbReference>
<dbReference type="EMBL" id="VRKQ01000024">
    <property type="protein sequence ID" value="TXG34493.1"/>
    <property type="molecule type" value="Genomic_DNA"/>
</dbReference>
<name>A0A5C7GCZ6_9FLAO</name>
<evidence type="ECO:0000313" key="3">
    <source>
        <dbReference type="Proteomes" id="UP000321080"/>
    </source>
</evidence>
<feature type="signal peptide" evidence="1">
    <location>
        <begin position="1"/>
        <end position="22"/>
    </location>
</feature>
<keyword evidence="3" id="KW-1185">Reference proteome</keyword>
<evidence type="ECO:0008006" key="4">
    <source>
        <dbReference type="Google" id="ProtNLM"/>
    </source>
</evidence>
<evidence type="ECO:0000313" key="2">
    <source>
        <dbReference type="EMBL" id="TXG34493.1"/>
    </source>
</evidence>
<sequence>MTPTYRLCVFIFLLVVTSTSFAKNNNYSAGNYAEASYSSSEIQRVRIYFTSPNGLVRHLLLGFTSDDAATDGFDFGYDALNRDNIADDLNWIIEDERYLIQGVGAFEDTKKYPLGMFLKNTGTIKIDLNQLENFNTDVDVFIYDSLLDSYTRINETTYTNDMQSGEYLNRFYIAFKDNSEPSAAKSLSTSDETLVNTRINYLHNSKEILVDTNNTTEVQTINIFNINGQLIRSLSHVNKSYLKIPMYENIKNIIVSIETDFGATSKLLMIH</sequence>
<feature type="chain" id="PRO_5023001535" description="T9SS type A sorting domain-containing protein" evidence="1">
    <location>
        <begin position="23"/>
        <end position="271"/>
    </location>
</feature>
<evidence type="ECO:0000256" key="1">
    <source>
        <dbReference type="SAM" id="SignalP"/>
    </source>
</evidence>
<organism evidence="2 3">
    <name type="scientific">Seonamhaeicola maritimus</name>
    <dbReference type="NCBI Taxonomy" id="2591822"/>
    <lineage>
        <taxon>Bacteria</taxon>
        <taxon>Pseudomonadati</taxon>
        <taxon>Bacteroidota</taxon>
        <taxon>Flavobacteriia</taxon>
        <taxon>Flavobacteriales</taxon>
        <taxon>Flavobacteriaceae</taxon>
    </lineage>
</organism>